<dbReference type="SUPFAM" id="SSF52335">
    <property type="entry name" value="Methylglyoxal synthase-like"/>
    <property type="match status" value="1"/>
</dbReference>
<keyword evidence="4" id="KW-0436">Ligase</keyword>
<dbReference type="FunFam" id="3.30.470.20:FF:000026">
    <property type="entry name" value="Carbamoyl-phosphate synthase large chain"/>
    <property type="match status" value="1"/>
</dbReference>
<evidence type="ECO:0000256" key="1">
    <source>
        <dbReference type="ARBA" id="ARBA00005077"/>
    </source>
</evidence>
<dbReference type="SMART" id="SM01097">
    <property type="entry name" value="CPSase_sm_chain"/>
    <property type="match status" value="1"/>
</dbReference>
<keyword evidence="9 13" id="KW-0067">ATP-binding</keyword>
<dbReference type="PROSITE" id="PS50975">
    <property type="entry name" value="ATP_GRASP"/>
    <property type="match status" value="2"/>
</dbReference>
<evidence type="ECO:0000256" key="2">
    <source>
        <dbReference type="ARBA" id="ARBA00009799"/>
    </source>
</evidence>
<reference evidence="17" key="1">
    <citation type="submission" date="2021-01" db="EMBL/GenBank/DDBJ databases">
        <authorList>
            <person name="Corre E."/>
            <person name="Pelletier E."/>
            <person name="Niang G."/>
            <person name="Scheremetjew M."/>
            <person name="Finn R."/>
            <person name="Kale V."/>
            <person name="Holt S."/>
            <person name="Cochrane G."/>
            <person name="Meng A."/>
            <person name="Brown T."/>
            <person name="Cohen L."/>
        </authorList>
    </citation>
    <scope>NUCLEOTIDE SEQUENCE</scope>
    <source>
        <strain evidence="17">NIES-381</strain>
    </source>
</reference>
<dbReference type="Pfam" id="PF25596">
    <property type="entry name" value="CPSase_L_D1"/>
    <property type="match status" value="2"/>
</dbReference>
<dbReference type="InterPro" id="IPR036914">
    <property type="entry name" value="MGS-like_dom_sf"/>
</dbReference>
<dbReference type="PROSITE" id="PS51855">
    <property type="entry name" value="MGS"/>
    <property type="match status" value="1"/>
</dbReference>
<dbReference type="InterPro" id="IPR002474">
    <property type="entry name" value="CarbamoylP_synth_ssu_N"/>
</dbReference>
<evidence type="ECO:0000256" key="5">
    <source>
        <dbReference type="ARBA" id="ARBA00022605"/>
    </source>
</evidence>
<dbReference type="PROSITE" id="PS51273">
    <property type="entry name" value="GATASE_TYPE_1"/>
    <property type="match status" value="1"/>
</dbReference>
<evidence type="ECO:0000256" key="11">
    <source>
        <dbReference type="ARBA" id="ARBA00047359"/>
    </source>
</evidence>
<dbReference type="InterPro" id="IPR005483">
    <property type="entry name" value="CPSase_dom"/>
</dbReference>
<keyword evidence="3" id="KW-0055">Arginine biosynthesis</keyword>
<dbReference type="InterPro" id="IPR035686">
    <property type="entry name" value="CPSase_GATase1"/>
</dbReference>
<evidence type="ECO:0000256" key="12">
    <source>
        <dbReference type="ARBA" id="ARBA00048816"/>
    </source>
</evidence>
<evidence type="ECO:0000256" key="4">
    <source>
        <dbReference type="ARBA" id="ARBA00022598"/>
    </source>
</evidence>
<feature type="domain" description="ATP-grasp" evidence="15">
    <location>
        <begin position="1055"/>
        <end position="1246"/>
    </location>
</feature>
<dbReference type="InterPro" id="IPR006274">
    <property type="entry name" value="CarbamoylP_synth_ssu"/>
</dbReference>
<dbReference type="Pfam" id="PF02787">
    <property type="entry name" value="CPSase_L_D3"/>
    <property type="match status" value="1"/>
</dbReference>
<dbReference type="NCBIfam" id="NF003671">
    <property type="entry name" value="PRK05294.1"/>
    <property type="match status" value="1"/>
</dbReference>
<dbReference type="Pfam" id="PF00988">
    <property type="entry name" value="CPSase_sm_chain"/>
    <property type="match status" value="1"/>
</dbReference>
<dbReference type="InterPro" id="IPR017926">
    <property type="entry name" value="GATASE"/>
</dbReference>
<dbReference type="GO" id="GO:0004087">
    <property type="term" value="F:carbamoyl-phosphate synthase (ammonia) activity"/>
    <property type="evidence" value="ECO:0007669"/>
    <property type="project" value="UniProtKB-EC"/>
</dbReference>
<dbReference type="InterPro" id="IPR016185">
    <property type="entry name" value="PreATP-grasp_dom_sf"/>
</dbReference>
<comment type="catalytic activity">
    <reaction evidence="12">
        <text>hydrogencarbonate + L-glutamine + 2 ATP + H2O = carbamoyl phosphate + L-glutamate + 2 ADP + phosphate + 2 H(+)</text>
        <dbReference type="Rhea" id="RHEA:18633"/>
        <dbReference type="ChEBI" id="CHEBI:15377"/>
        <dbReference type="ChEBI" id="CHEBI:15378"/>
        <dbReference type="ChEBI" id="CHEBI:17544"/>
        <dbReference type="ChEBI" id="CHEBI:29985"/>
        <dbReference type="ChEBI" id="CHEBI:30616"/>
        <dbReference type="ChEBI" id="CHEBI:43474"/>
        <dbReference type="ChEBI" id="CHEBI:58228"/>
        <dbReference type="ChEBI" id="CHEBI:58359"/>
        <dbReference type="ChEBI" id="CHEBI:456216"/>
        <dbReference type="EC" id="6.3.5.5"/>
    </reaction>
</comment>
<dbReference type="Gene3D" id="3.40.50.20">
    <property type="match status" value="2"/>
</dbReference>
<dbReference type="FunFam" id="3.40.50.20:FF:000001">
    <property type="entry name" value="Carbamoyl-phosphate synthase large chain"/>
    <property type="match status" value="2"/>
</dbReference>
<sequence length="1479" mass="161722">MPNIKSGGPIAWLVLEDGTKYQGESFGSKINVSGTMVFHTGMFGHPEDLTDPIYRGQLVALAYPIVACNGVSSDAQDMYKLKKHFESDKIHAAGLIISNHHTGYSHWNSTRSLDDWLGANGVPGICGIDTRAVVQKIRAEGEMKGKIVMDGQDIEFDDVERHNLIKEVSCQAPKDFRPVHFNARTAKRIIAIDCGITNTMIRMLMAFNIRLRVVPWDYDVFGEHWDGLFVSGGPDANPDSAAATIANIQKALVLDEAKPILAVGVGCLLLARAAGAQLTRMPYGHRGHNQPCVDLRTLKCYITSQNHAYTIDTDSLPEGWQQVFMNLNDRTNEGITHESKPFMGVNFVPGSDSRPTDIDYIMKDFHSKVVGTPIPIYTIPYVKPRIRARCLMVGSPGLACGETGQHDAIGVQAIKALRDANIEVVLLNPNVNSVQASPGEADTIYFMPVTPVSIRKIVQKEKVDCIMFTHGGETAMECGRRLRTQGFYDAFNVEVLGTPLSSSELVDDRDKFAEELAKIDLKHTPFETVKSAQAALSAAEKLGYPVQVYMTHTVEGTRHYYASDAATLRDVVDRVLLSSDSVVVEKSLQGWKEVGYEVLRDRMDNCISVCDMENLYPLGSSGHDSIMVVPSHTLGSPELGELQVAALKLARHMGVIGSCHIRFALFPGSTNFYVTNMYMSLSSTAAFASRATGYALGYVSTKLSLGCSLTEVQNPITTATTACHEPTMDYCAICIPVVPPAVSADNTSGGAPMQREVLAFGVRFSEAMQKALRMAYPHVQGLDGQPSMFSAPAGISERDYLEEMLTNPSGQRIFAVYQALKAGWAVDDVYDFCKIDRWFLQRINYLVGLAKDAESHQLDTLPTSLLKELKCCGCSDAQIANWTKADAAVVRSLRKKTNILPGVRQVDTTAGEYPTHKEILYVTYNTISSDVSFPGNAYLVIGTGSSPLREGCELDWCVVSCLDELKAQGRRTIVTSCNPRSVASDFERSDRLYFEEVTLERILDITDLETPQGVITSMGGAQTVSLTLPLAKNGVPILGSKPSSLELLNRPAQFSELLISLGTKHLAWSEVTSSKDALAFAEQIQFPCMTHRSFYGGIRAGERRIDSSEELVKFLSSSEVSATSPLAITQMLSGAQEIEMDAVVRDGNIVVFSIIEHVQETCVHAGDATLVLPAQKIRVETSRRIEKIAMELARALNVNGLLRLAFHEVAGVLYISQCQLCASRTLPFTSKVLGVNFAKVATQCMLNCLVKRQAVNTYELEYVAVKAPVFNSTWECGLDPHASASMASTGAVASFGLEVYDAFLMAIMGTGFTLPPVGSSILLSTGEVDSKMDFLESAQILEQLGYTLYGTSGTHKFYSELGVKIMTMDNVMPSLRAQEFALVINIPTKNQTEQRSSYLLRRTAVDHGVPLITNLGCAKLFAEAVKRVTSSLKCISYIEYLENTEEDWASQGAEPAGRRRGSHVGPVSSLPFPHGHELS</sequence>
<evidence type="ECO:0000259" key="15">
    <source>
        <dbReference type="PROSITE" id="PS50975"/>
    </source>
</evidence>
<dbReference type="InterPro" id="IPR036897">
    <property type="entry name" value="CarbamoylP_synth_lsu_oligo_sf"/>
</dbReference>
<organism evidence="17">
    <name type="scientific">Eutreptiella gymnastica</name>
    <dbReference type="NCBI Taxonomy" id="73025"/>
    <lineage>
        <taxon>Eukaryota</taxon>
        <taxon>Discoba</taxon>
        <taxon>Euglenozoa</taxon>
        <taxon>Euglenida</taxon>
        <taxon>Spirocuta</taxon>
        <taxon>Euglenophyceae</taxon>
        <taxon>Eutreptiales</taxon>
        <taxon>Eutreptiaceae</taxon>
        <taxon>Eutreptiella</taxon>
    </lineage>
</organism>
<dbReference type="Pfam" id="PF00117">
    <property type="entry name" value="GATase"/>
    <property type="match status" value="1"/>
</dbReference>
<dbReference type="InterPro" id="IPR011607">
    <property type="entry name" value="MGS-like_dom"/>
</dbReference>
<dbReference type="SMART" id="SM01096">
    <property type="entry name" value="CPSase_L_D3"/>
    <property type="match status" value="1"/>
</dbReference>
<dbReference type="PRINTS" id="PR00098">
    <property type="entry name" value="CPSASE"/>
</dbReference>
<dbReference type="InterPro" id="IPR011761">
    <property type="entry name" value="ATP-grasp"/>
</dbReference>
<dbReference type="InterPro" id="IPR058047">
    <property type="entry name" value="CPSase_preATP-grasp"/>
</dbReference>
<dbReference type="GO" id="GO:0004088">
    <property type="term" value="F:carbamoyl-phosphate synthase (glutamine-hydrolyzing) activity"/>
    <property type="evidence" value="ECO:0007669"/>
    <property type="project" value="UniProtKB-EC"/>
</dbReference>
<keyword evidence="6" id="KW-0479">Metal-binding</keyword>
<evidence type="ECO:0000313" key="17">
    <source>
        <dbReference type="EMBL" id="CAD8995147.1"/>
    </source>
</evidence>
<dbReference type="SUPFAM" id="SSF52440">
    <property type="entry name" value="PreATP-grasp domain"/>
    <property type="match status" value="2"/>
</dbReference>
<evidence type="ECO:0000256" key="9">
    <source>
        <dbReference type="ARBA" id="ARBA00022840"/>
    </source>
</evidence>
<dbReference type="InterPro" id="IPR036480">
    <property type="entry name" value="CarbP_synth_ssu_N_sf"/>
</dbReference>
<dbReference type="GO" id="GO:0006541">
    <property type="term" value="P:glutamine metabolic process"/>
    <property type="evidence" value="ECO:0007669"/>
    <property type="project" value="InterPro"/>
</dbReference>
<dbReference type="InterPro" id="IPR029062">
    <property type="entry name" value="Class_I_gatase-like"/>
</dbReference>
<dbReference type="PANTHER" id="PTHR11405:SF5">
    <property type="entry name" value="CAD PROTEIN"/>
    <property type="match status" value="1"/>
</dbReference>
<dbReference type="Pfam" id="PF02786">
    <property type="entry name" value="CPSase_L_D2"/>
    <property type="match status" value="2"/>
</dbReference>
<feature type="domain" description="ATP-grasp" evidence="15">
    <location>
        <begin position="513"/>
        <end position="705"/>
    </location>
</feature>
<dbReference type="SUPFAM" id="SSF48108">
    <property type="entry name" value="Carbamoyl phosphate synthetase, large subunit connection domain"/>
    <property type="match status" value="1"/>
</dbReference>
<keyword evidence="10" id="KW-0464">Manganese</keyword>
<dbReference type="GO" id="GO:0005524">
    <property type="term" value="F:ATP binding"/>
    <property type="evidence" value="ECO:0007669"/>
    <property type="project" value="UniProtKB-UniRule"/>
</dbReference>
<dbReference type="GO" id="GO:0006526">
    <property type="term" value="P:L-arginine biosynthetic process"/>
    <property type="evidence" value="ECO:0007669"/>
    <property type="project" value="UniProtKB-KW"/>
</dbReference>
<keyword evidence="7" id="KW-0677">Repeat</keyword>
<dbReference type="GO" id="GO:0005737">
    <property type="term" value="C:cytoplasm"/>
    <property type="evidence" value="ECO:0007669"/>
    <property type="project" value="TreeGrafter"/>
</dbReference>
<dbReference type="InterPro" id="IPR005480">
    <property type="entry name" value="CPSase_lsu_oligo"/>
</dbReference>
<dbReference type="SUPFAM" id="SSF52021">
    <property type="entry name" value="Carbamoyl phosphate synthetase, small subunit N-terminal domain"/>
    <property type="match status" value="1"/>
</dbReference>
<protein>
    <recommendedName>
        <fullName evidence="18">Carbamoyl-phosphate synthase (glutamine-hydrolyzing)</fullName>
    </recommendedName>
</protein>
<dbReference type="Gene3D" id="3.50.30.20">
    <property type="entry name" value="Carbamoyl-phosphate synthase small subunit, N-terminal domain"/>
    <property type="match status" value="1"/>
</dbReference>
<dbReference type="Gene3D" id="1.10.1030.10">
    <property type="entry name" value="Carbamoyl-phosphate synthetase, large subunit oligomerisation domain"/>
    <property type="match status" value="1"/>
</dbReference>
<dbReference type="Pfam" id="PF02142">
    <property type="entry name" value="MGS"/>
    <property type="match status" value="1"/>
</dbReference>
<dbReference type="CDD" id="cd01744">
    <property type="entry name" value="GATase1_CPSase"/>
    <property type="match status" value="1"/>
</dbReference>
<comment type="similarity">
    <text evidence="2">Belongs to the CarB family.</text>
</comment>
<dbReference type="InterPro" id="IPR005479">
    <property type="entry name" value="CPAse_ATP-bd"/>
</dbReference>
<gene>
    <name evidence="17" type="ORF">EGYM00392_LOCUS6202</name>
</gene>
<dbReference type="Gene3D" id="3.40.50.1380">
    <property type="entry name" value="Methylglyoxal synthase-like domain"/>
    <property type="match status" value="1"/>
</dbReference>
<dbReference type="SMART" id="SM00851">
    <property type="entry name" value="MGS"/>
    <property type="match status" value="1"/>
</dbReference>
<dbReference type="EMBL" id="HBGA01015992">
    <property type="protein sequence ID" value="CAD8995147.1"/>
    <property type="molecule type" value="Transcribed_RNA"/>
</dbReference>
<dbReference type="GO" id="GO:0006207">
    <property type="term" value="P:'de novo' pyrimidine nucleobase biosynthetic process"/>
    <property type="evidence" value="ECO:0007669"/>
    <property type="project" value="InterPro"/>
</dbReference>
<evidence type="ECO:0008006" key="18">
    <source>
        <dbReference type="Google" id="ProtNLM"/>
    </source>
</evidence>
<evidence type="ECO:0000259" key="16">
    <source>
        <dbReference type="PROSITE" id="PS51855"/>
    </source>
</evidence>
<feature type="domain" description="MGS-like" evidence="16">
    <location>
        <begin position="1312"/>
        <end position="1479"/>
    </location>
</feature>
<dbReference type="Gene3D" id="3.40.50.880">
    <property type="match status" value="1"/>
</dbReference>
<evidence type="ECO:0000256" key="7">
    <source>
        <dbReference type="ARBA" id="ARBA00022737"/>
    </source>
</evidence>
<dbReference type="SUPFAM" id="SSF52317">
    <property type="entry name" value="Class I glutamine amidotransferase-like"/>
    <property type="match status" value="1"/>
</dbReference>
<evidence type="ECO:0000256" key="14">
    <source>
        <dbReference type="SAM" id="MobiDB-lite"/>
    </source>
</evidence>
<dbReference type="PRINTS" id="PR00099">
    <property type="entry name" value="CPSGATASE"/>
</dbReference>
<dbReference type="Gene3D" id="3.30.470.20">
    <property type="entry name" value="ATP-grasp fold, B domain"/>
    <property type="match status" value="2"/>
</dbReference>
<name>A0A7S1N489_9EUGL</name>
<keyword evidence="8 13" id="KW-0547">Nucleotide-binding</keyword>
<evidence type="ECO:0000256" key="3">
    <source>
        <dbReference type="ARBA" id="ARBA00022571"/>
    </source>
</evidence>
<dbReference type="SUPFAM" id="SSF56059">
    <property type="entry name" value="Glutathione synthetase ATP-binding domain-like"/>
    <property type="match status" value="2"/>
</dbReference>
<dbReference type="PANTHER" id="PTHR11405">
    <property type="entry name" value="CARBAMOYLTRANSFERASE FAMILY MEMBER"/>
    <property type="match status" value="1"/>
</dbReference>
<evidence type="ECO:0000256" key="6">
    <source>
        <dbReference type="ARBA" id="ARBA00022723"/>
    </source>
</evidence>
<feature type="region of interest" description="Disordered" evidence="14">
    <location>
        <begin position="1451"/>
        <end position="1479"/>
    </location>
</feature>
<keyword evidence="5" id="KW-0028">Amino-acid biosynthesis</keyword>
<dbReference type="NCBIfam" id="TIGR01368">
    <property type="entry name" value="CPSaseIIsmall"/>
    <property type="match status" value="1"/>
</dbReference>
<evidence type="ECO:0000256" key="8">
    <source>
        <dbReference type="ARBA" id="ARBA00022741"/>
    </source>
</evidence>
<evidence type="ECO:0000256" key="10">
    <source>
        <dbReference type="ARBA" id="ARBA00023211"/>
    </source>
</evidence>
<evidence type="ECO:0000256" key="13">
    <source>
        <dbReference type="PROSITE-ProRule" id="PRU00409"/>
    </source>
</evidence>
<proteinExistence type="inferred from homology"/>
<accession>A0A7S1N489</accession>
<comment type="catalytic activity">
    <reaction evidence="11">
        <text>hydrogencarbonate + NH4(+) + 2 ATP = carbamoyl phosphate + 2 ADP + phosphate + 2 H(+)</text>
        <dbReference type="Rhea" id="RHEA:18029"/>
        <dbReference type="ChEBI" id="CHEBI:15378"/>
        <dbReference type="ChEBI" id="CHEBI:17544"/>
        <dbReference type="ChEBI" id="CHEBI:28938"/>
        <dbReference type="ChEBI" id="CHEBI:30616"/>
        <dbReference type="ChEBI" id="CHEBI:43474"/>
        <dbReference type="ChEBI" id="CHEBI:58228"/>
        <dbReference type="ChEBI" id="CHEBI:456216"/>
        <dbReference type="EC" id="6.3.4.16"/>
    </reaction>
</comment>
<dbReference type="GO" id="GO:0046872">
    <property type="term" value="F:metal ion binding"/>
    <property type="evidence" value="ECO:0007669"/>
    <property type="project" value="UniProtKB-KW"/>
</dbReference>
<comment type="pathway">
    <text evidence="1">Amino-acid biosynthesis; L-arginine biosynthesis; carbamoyl phosphate from bicarbonate: step 1/1.</text>
</comment>
<dbReference type="NCBIfam" id="NF009475">
    <property type="entry name" value="PRK12838.1"/>
    <property type="match status" value="1"/>
</dbReference>